<keyword evidence="2" id="KW-1185">Reference proteome</keyword>
<name>A0AA88XWU0_PINIB</name>
<protein>
    <submittedName>
        <fullName evidence="1">Uncharacterized protein</fullName>
    </submittedName>
</protein>
<dbReference type="EMBL" id="VSWD01000013">
    <property type="protein sequence ID" value="KAK3084597.1"/>
    <property type="molecule type" value="Genomic_DNA"/>
</dbReference>
<proteinExistence type="predicted"/>
<dbReference type="AlphaFoldDB" id="A0AA88XWU0"/>
<organism evidence="1 2">
    <name type="scientific">Pinctada imbricata</name>
    <name type="common">Atlantic pearl-oyster</name>
    <name type="synonym">Pinctada martensii</name>
    <dbReference type="NCBI Taxonomy" id="66713"/>
    <lineage>
        <taxon>Eukaryota</taxon>
        <taxon>Metazoa</taxon>
        <taxon>Spiralia</taxon>
        <taxon>Lophotrochozoa</taxon>
        <taxon>Mollusca</taxon>
        <taxon>Bivalvia</taxon>
        <taxon>Autobranchia</taxon>
        <taxon>Pteriomorphia</taxon>
        <taxon>Pterioida</taxon>
        <taxon>Pterioidea</taxon>
        <taxon>Pteriidae</taxon>
        <taxon>Pinctada</taxon>
    </lineage>
</organism>
<sequence>MDEKFQLEAARIVTGLPSYASRYALYFETGWGTLKSRREKRKLNLMYEIQHNIAPDYLRELVPPLVRENNDYNLRNNENINIPPCRLNIYRKSFVPSTISLWNNLPIDVRNSTNINQFKKRLDEHDNEPSSRPSYFSYGNRKTNVIHTRLRHRCSQLHSDLHRINLVSDPSCRCGFPNENAIHFFLECNLYSNYRLDLFRKIRETTASPSIDVILYGDSDKPYDDNIKMFRAVHNFISQTKRFD</sequence>
<dbReference type="Proteomes" id="UP001186944">
    <property type="component" value="Unassembled WGS sequence"/>
</dbReference>
<evidence type="ECO:0000313" key="2">
    <source>
        <dbReference type="Proteomes" id="UP001186944"/>
    </source>
</evidence>
<evidence type="ECO:0000313" key="1">
    <source>
        <dbReference type="EMBL" id="KAK3084597.1"/>
    </source>
</evidence>
<gene>
    <name evidence="1" type="ORF">FSP39_016077</name>
</gene>
<comment type="caution">
    <text evidence="1">The sequence shown here is derived from an EMBL/GenBank/DDBJ whole genome shotgun (WGS) entry which is preliminary data.</text>
</comment>
<accession>A0AA88XWU0</accession>
<reference evidence="1" key="1">
    <citation type="submission" date="2019-08" db="EMBL/GenBank/DDBJ databases">
        <title>The improved chromosome-level genome for the pearl oyster Pinctada fucata martensii using PacBio sequencing and Hi-C.</title>
        <authorList>
            <person name="Zheng Z."/>
        </authorList>
    </citation>
    <scope>NUCLEOTIDE SEQUENCE</scope>
    <source>
        <strain evidence="1">ZZ-2019</strain>
        <tissue evidence="1">Adductor muscle</tissue>
    </source>
</reference>